<organism evidence="1">
    <name type="scientific">Cacopsylla melanoneura</name>
    <dbReference type="NCBI Taxonomy" id="428564"/>
    <lineage>
        <taxon>Eukaryota</taxon>
        <taxon>Metazoa</taxon>
        <taxon>Ecdysozoa</taxon>
        <taxon>Arthropoda</taxon>
        <taxon>Hexapoda</taxon>
        <taxon>Insecta</taxon>
        <taxon>Pterygota</taxon>
        <taxon>Neoptera</taxon>
        <taxon>Paraneoptera</taxon>
        <taxon>Hemiptera</taxon>
        <taxon>Sternorrhyncha</taxon>
        <taxon>Psylloidea</taxon>
        <taxon>Psyllidae</taxon>
        <taxon>Psyllinae</taxon>
        <taxon>Cacopsylla</taxon>
    </lineage>
</organism>
<reference evidence="1" key="1">
    <citation type="submission" date="2021-05" db="EMBL/GenBank/DDBJ databases">
        <authorList>
            <person name="Alioto T."/>
            <person name="Alioto T."/>
            <person name="Gomez Garrido J."/>
        </authorList>
    </citation>
    <scope>NUCLEOTIDE SEQUENCE</scope>
</reference>
<accession>A0A8D8QY64</accession>
<sequence length="102" mass="11439">MQTLSKLFILTHGSWGRRRKWVMRIFASMEAACSPVVPRRDVRFVVPVVPTSWGHVSSPPLFLSEGAVIKGTLVRYPALGGWGMVWSAWENTHLLEPKGHSV</sequence>
<dbReference type="EMBL" id="HBUF01113299">
    <property type="protein sequence ID" value="CAG6640675.1"/>
    <property type="molecule type" value="Transcribed_RNA"/>
</dbReference>
<dbReference type="AlphaFoldDB" id="A0A8D8QY64"/>
<protein>
    <submittedName>
        <fullName evidence="1">Uncharacterized protein</fullName>
    </submittedName>
</protein>
<proteinExistence type="predicted"/>
<evidence type="ECO:0000313" key="1">
    <source>
        <dbReference type="EMBL" id="CAG6640675.1"/>
    </source>
</evidence>
<name>A0A8D8QY64_9HEMI</name>